<dbReference type="CDD" id="cd00531">
    <property type="entry name" value="NTF2_like"/>
    <property type="match status" value="1"/>
</dbReference>
<protein>
    <submittedName>
        <fullName evidence="1">SnoaL-like protein</fullName>
    </submittedName>
</protein>
<dbReference type="EMBL" id="VNIQ01000003">
    <property type="protein sequence ID" value="TYQ04677.1"/>
    <property type="molecule type" value="Genomic_DNA"/>
</dbReference>
<reference evidence="1" key="1">
    <citation type="submission" date="2019-07" db="EMBL/GenBank/DDBJ databases">
        <title>Genomic Encyclopedia of Type Strains, Phase IV (KMG-IV): sequencing the most valuable type-strain genomes for metagenomic binning, comparative biology and taxonomic classification.</title>
        <authorList>
            <person name="Goeker M."/>
        </authorList>
    </citation>
    <scope>NUCLEOTIDE SEQUENCE</scope>
    <source>
        <strain evidence="1">DSM 44596</strain>
    </source>
</reference>
<sequence length="152" mass="16755">MSVDITTLLAEREITRSIFEFARAMDARDWDELHRIMTPDATAELGTGTLRGPAEVVASIRSFLDECGPTQHLIGNVLVEVVGDLATSRSYVSDMHVGTGSKAHLNFFTLGDYHDSWARIDGTWRMTHRTKHSHASQGSIEVLGTGPSGWRS</sequence>
<dbReference type="Pfam" id="PF13577">
    <property type="entry name" value="SnoaL_4"/>
    <property type="match status" value="1"/>
</dbReference>
<evidence type="ECO:0000313" key="1">
    <source>
        <dbReference type="EMBL" id="TYQ04677.1"/>
    </source>
</evidence>
<dbReference type="InterPro" id="IPR037401">
    <property type="entry name" value="SnoaL-like"/>
</dbReference>
<proteinExistence type="predicted"/>
<comment type="caution">
    <text evidence="1">The sequence shown here is derived from an EMBL/GenBank/DDBJ whole genome shotgun (WGS) entry which is preliminary data.</text>
</comment>
<dbReference type="SUPFAM" id="SSF54427">
    <property type="entry name" value="NTF2-like"/>
    <property type="match status" value="1"/>
</dbReference>
<name>A0A652YQ34_NOCGL</name>
<dbReference type="InterPro" id="IPR032710">
    <property type="entry name" value="NTF2-like_dom_sf"/>
</dbReference>
<dbReference type="Gene3D" id="3.10.450.50">
    <property type="match status" value="1"/>
</dbReference>
<gene>
    <name evidence="1" type="ORF">FNL38_10327</name>
</gene>
<dbReference type="AlphaFoldDB" id="A0A652YQ34"/>
<accession>A0A652YQ34</accession>
<organism evidence="1">
    <name type="scientific">Nocardia globerula</name>
    <dbReference type="NCBI Taxonomy" id="1818"/>
    <lineage>
        <taxon>Bacteria</taxon>
        <taxon>Bacillati</taxon>
        <taxon>Actinomycetota</taxon>
        <taxon>Actinomycetes</taxon>
        <taxon>Mycobacteriales</taxon>
        <taxon>Nocardiaceae</taxon>
        <taxon>Nocardia</taxon>
    </lineage>
</organism>